<evidence type="ECO:0000256" key="4">
    <source>
        <dbReference type="ARBA" id="ARBA00022723"/>
    </source>
</evidence>
<dbReference type="GO" id="GO:0020037">
    <property type="term" value="F:heme binding"/>
    <property type="evidence" value="ECO:0007669"/>
    <property type="project" value="TreeGrafter"/>
</dbReference>
<dbReference type="Gene3D" id="3.10.120.10">
    <property type="entry name" value="Cytochrome b5-like heme/steroid binding domain"/>
    <property type="match status" value="1"/>
</dbReference>
<keyword evidence="5" id="KW-0408">Iron</keyword>
<keyword evidence="11" id="KW-1185">Reference proteome</keyword>
<dbReference type="GO" id="GO:0016020">
    <property type="term" value="C:membrane"/>
    <property type="evidence" value="ECO:0007669"/>
    <property type="project" value="UniProtKB-SubCell"/>
</dbReference>
<evidence type="ECO:0000313" key="10">
    <source>
        <dbReference type="EMBL" id="KAK7197353.1"/>
    </source>
</evidence>
<keyword evidence="4" id="KW-0479">Metal-binding</keyword>
<feature type="domain" description="Cytochrome b5 heme-binding" evidence="9">
    <location>
        <begin position="3"/>
        <end position="79"/>
    </location>
</feature>
<accession>A0AAW0ET53</accession>
<dbReference type="PANTHER" id="PTHR19359">
    <property type="entry name" value="CYTOCHROME B5"/>
    <property type="match status" value="1"/>
</dbReference>
<dbReference type="FunFam" id="3.10.120.10:FF:000002">
    <property type="entry name" value="Cytochrome b5 type B"/>
    <property type="match status" value="1"/>
</dbReference>
<keyword evidence="3 8" id="KW-0812">Transmembrane</keyword>
<keyword evidence="2" id="KW-0349">Heme</keyword>
<dbReference type="AlphaFoldDB" id="A0AAW0ET53"/>
<evidence type="ECO:0000256" key="7">
    <source>
        <dbReference type="ARBA" id="ARBA00038168"/>
    </source>
</evidence>
<evidence type="ECO:0000259" key="9">
    <source>
        <dbReference type="PROSITE" id="PS50255"/>
    </source>
</evidence>
<evidence type="ECO:0000313" key="11">
    <source>
        <dbReference type="Proteomes" id="UP001430356"/>
    </source>
</evidence>
<evidence type="ECO:0000256" key="3">
    <source>
        <dbReference type="ARBA" id="ARBA00022692"/>
    </source>
</evidence>
<comment type="subcellular location">
    <subcellularLocation>
        <location evidence="1">Membrane</location>
    </subcellularLocation>
</comment>
<evidence type="ECO:0000256" key="1">
    <source>
        <dbReference type="ARBA" id="ARBA00004370"/>
    </source>
</evidence>
<dbReference type="InterPro" id="IPR001199">
    <property type="entry name" value="Cyt_B5-like_heme/steroid-bd"/>
</dbReference>
<sequence length="119" mass="13145">MATKYFRLIDVEKHNKVDDLWFIVDRRVYNVTPFADDHPGGPSVLLTVAGGDASNGFKSVGHSDSAKEELEKHYIGDVHPDDVSQLKESFQGTQSNVAGIVAVFILLAICFYCIARSLM</sequence>
<dbReference type="InterPro" id="IPR050668">
    <property type="entry name" value="Cytochrome_b5"/>
</dbReference>
<feature type="transmembrane region" description="Helical" evidence="8">
    <location>
        <begin position="97"/>
        <end position="115"/>
    </location>
</feature>
<comment type="similarity">
    <text evidence="7">Belongs to the cytochrome b5 family.</text>
</comment>
<evidence type="ECO:0000256" key="5">
    <source>
        <dbReference type="ARBA" id="ARBA00023004"/>
    </source>
</evidence>
<gene>
    <name evidence="10" type="ORF">NESM_000682600</name>
</gene>
<dbReference type="PANTHER" id="PTHR19359:SF14">
    <property type="entry name" value="CYTOCHROME B5 A"/>
    <property type="match status" value="1"/>
</dbReference>
<comment type="caution">
    <text evidence="10">The sequence shown here is derived from an EMBL/GenBank/DDBJ whole genome shotgun (WGS) entry which is preliminary data.</text>
</comment>
<reference evidence="10 11" key="1">
    <citation type="journal article" date="2021" name="MBio">
        <title>A New Model Trypanosomatid, Novymonas esmeraldas: Genomic Perception of Its 'Candidatus Pandoraea novymonadis' Endosymbiont.</title>
        <authorList>
            <person name="Zakharova A."/>
            <person name="Saura A."/>
            <person name="Butenko A."/>
            <person name="Podesvova L."/>
            <person name="Warmusova S."/>
            <person name="Kostygov A.Y."/>
            <person name="Nenarokova A."/>
            <person name="Lukes J."/>
            <person name="Opperdoes F.R."/>
            <person name="Yurchenko V."/>
        </authorList>
    </citation>
    <scope>NUCLEOTIDE SEQUENCE [LARGE SCALE GENOMIC DNA]</scope>
    <source>
        <strain evidence="10 11">E262AT.01</strain>
    </source>
</reference>
<organism evidence="10 11">
    <name type="scientific">Novymonas esmeraldas</name>
    <dbReference type="NCBI Taxonomy" id="1808958"/>
    <lineage>
        <taxon>Eukaryota</taxon>
        <taxon>Discoba</taxon>
        <taxon>Euglenozoa</taxon>
        <taxon>Kinetoplastea</taxon>
        <taxon>Metakinetoplastina</taxon>
        <taxon>Trypanosomatida</taxon>
        <taxon>Trypanosomatidae</taxon>
        <taxon>Novymonas</taxon>
    </lineage>
</organism>
<name>A0AAW0ET53_9TRYP</name>
<dbReference type="EMBL" id="JAECZO010000103">
    <property type="protein sequence ID" value="KAK7197353.1"/>
    <property type="molecule type" value="Genomic_DNA"/>
</dbReference>
<evidence type="ECO:0000256" key="8">
    <source>
        <dbReference type="SAM" id="Phobius"/>
    </source>
</evidence>
<dbReference type="PRINTS" id="PR00363">
    <property type="entry name" value="CYTOCHROMEB5"/>
</dbReference>
<keyword evidence="6 8" id="KW-0472">Membrane</keyword>
<dbReference type="SMART" id="SM01117">
    <property type="entry name" value="Cyt-b5"/>
    <property type="match status" value="1"/>
</dbReference>
<dbReference type="SUPFAM" id="SSF55856">
    <property type="entry name" value="Cytochrome b5-like heme/steroid binding domain"/>
    <property type="match status" value="1"/>
</dbReference>
<protein>
    <submittedName>
        <fullName evidence="10">Cytochrome b5-like Heme/Steroid binding domain containing protein</fullName>
    </submittedName>
</protein>
<dbReference type="Pfam" id="PF00173">
    <property type="entry name" value="Cyt-b5"/>
    <property type="match status" value="1"/>
</dbReference>
<evidence type="ECO:0000256" key="6">
    <source>
        <dbReference type="ARBA" id="ARBA00023136"/>
    </source>
</evidence>
<proteinExistence type="inferred from homology"/>
<dbReference type="GO" id="GO:0046872">
    <property type="term" value="F:metal ion binding"/>
    <property type="evidence" value="ECO:0007669"/>
    <property type="project" value="UniProtKB-KW"/>
</dbReference>
<keyword evidence="8" id="KW-1133">Transmembrane helix</keyword>
<dbReference type="Proteomes" id="UP001430356">
    <property type="component" value="Unassembled WGS sequence"/>
</dbReference>
<dbReference type="InterPro" id="IPR036400">
    <property type="entry name" value="Cyt_B5-like_heme/steroid_sf"/>
</dbReference>
<evidence type="ECO:0000256" key="2">
    <source>
        <dbReference type="ARBA" id="ARBA00022617"/>
    </source>
</evidence>
<dbReference type="PROSITE" id="PS50255">
    <property type="entry name" value="CYTOCHROME_B5_2"/>
    <property type="match status" value="1"/>
</dbReference>